<dbReference type="EMBL" id="MDYQ01000008">
    <property type="protein sequence ID" value="PRP88689.1"/>
    <property type="molecule type" value="Genomic_DNA"/>
</dbReference>
<dbReference type="AlphaFoldDB" id="A0A2P6NXL3"/>
<reference evidence="2 3" key="1">
    <citation type="journal article" date="2018" name="Genome Biol. Evol.">
        <title>Multiple Roots of Fruiting Body Formation in Amoebozoa.</title>
        <authorList>
            <person name="Hillmann F."/>
            <person name="Forbes G."/>
            <person name="Novohradska S."/>
            <person name="Ferling I."/>
            <person name="Riege K."/>
            <person name="Groth M."/>
            <person name="Westermann M."/>
            <person name="Marz M."/>
            <person name="Spaller T."/>
            <person name="Winckler T."/>
            <person name="Schaap P."/>
            <person name="Glockner G."/>
        </authorList>
    </citation>
    <scope>NUCLEOTIDE SEQUENCE [LARGE SCALE GENOMIC DNA]</scope>
    <source>
        <strain evidence="2 3">Jena</strain>
    </source>
</reference>
<name>A0A2P6NXL3_9EUKA</name>
<organism evidence="2 3">
    <name type="scientific">Planoprotostelium fungivorum</name>
    <dbReference type="NCBI Taxonomy" id="1890364"/>
    <lineage>
        <taxon>Eukaryota</taxon>
        <taxon>Amoebozoa</taxon>
        <taxon>Evosea</taxon>
        <taxon>Variosea</taxon>
        <taxon>Cavosteliida</taxon>
        <taxon>Cavosteliaceae</taxon>
        <taxon>Planoprotostelium</taxon>
    </lineage>
</organism>
<accession>A0A2P6NXL3</accession>
<evidence type="ECO:0000313" key="3">
    <source>
        <dbReference type="Proteomes" id="UP000241769"/>
    </source>
</evidence>
<evidence type="ECO:0000256" key="1">
    <source>
        <dbReference type="SAM" id="Phobius"/>
    </source>
</evidence>
<keyword evidence="1" id="KW-1133">Transmembrane helix</keyword>
<sequence length="228" mass="26080">MNGPDATLNGVDITLFSGRSHQRLRRWQQCDPVKRSQKILLVPALILFARTTLVNIVSLSLNSTDIMWRTQLSKNFSTIDVFTRNEGRIGIMKYKGPAHCRATQYGNTRLKELLKMNPGLPSERFFVEGVWTRGMTGYIEVLFNGLPKIHRVITDGKTDSEIDSQLEKLVKLAETIGIPEPPEVPEFIHFFDRRNPGEPQTFCQYDDRYEEGCNPQIFIANPPDPEEK</sequence>
<comment type="caution">
    <text evidence="2">The sequence shown here is derived from an EMBL/GenBank/DDBJ whole genome shotgun (WGS) entry which is preliminary data.</text>
</comment>
<proteinExistence type="predicted"/>
<protein>
    <submittedName>
        <fullName evidence="2">Uncharacterized protein</fullName>
    </submittedName>
</protein>
<keyword evidence="1" id="KW-0812">Transmembrane</keyword>
<keyword evidence="3" id="KW-1185">Reference proteome</keyword>
<evidence type="ECO:0000313" key="2">
    <source>
        <dbReference type="EMBL" id="PRP88689.1"/>
    </source>
</evidence>
<keyword evidence="1" id="KW-0472">Membrane</keyword>
<feature type="transmembrane region" description="Helical" evidence="1">
    <location>
        <begin position="39"/>
        <end position="61"/>
    </location>
</feature>
<dbReference type="Proteomes" id="UP000241769">
    <property type="component" value="Unassembled WGS sequence"/>
</dbReference>
<gene>
    <name evidence="2" type="ORF">PROFUN_02785</name>
</gene>
<dbReference type="InParanoid" id="A0A2P6NXL3"/>